<keyword evidence="2" id="KW-1185">Reference proteome</keyword>
<name>A0ABS4E616_9HYPH</name>
<organism evidence="1 2">
    <name type="scientific">Rhizobium halophytocola</name>
    <dbReference type="NCBI Taxonomy" id="735519"/>
    <lineage>
        <taxon>Bacteria</taxon>
        <taxon>Pseudomonadati</taxon>
        <taxon>Pseudomonadota</taxon>
        <taxon>Alphaproteobacteria</taxon>
        <taxon>Hyphomicrobiales</taxon>
        <taxon>Rhizobiaceae</taxon>
        <taxon>Rhizobium/Agrobacterium group</taxon>
        <taxon>Rhizobium</taxon>
    </lineage>
</organism>
<evidence type="ECO:0000313" key="1">
    <source>
        <dbReference type="EMBL" id="MBP1853391.1"/>
    </source>
</evidence>
<dbReference type="EMBL" id="JAGGJU010000017">
    <property type="protein sequence ID" value="MBP1853391.1"/>
    <property type="molecule type" value="Genomic_DNA"/>
</dbReference>
<protein>
    <submittedName>
        <fullName evidence="1">Uncharacterized protein</fullName>
    </submittedName>
</protein>
<accession>A0ABS4E616</accession>
<proteinExistence type="predicted"/>
<dbReference type="RefSeq" id="WP_209949171.1">
    <property type="nucleotide sequence ID" value="NZ_JAGGJU010000017.1"/>
</dbReference>
<evidence type="ECO:0000313" key="2">
    <source>
        <dbReference type="Proteomes" id="UP000759443"/>
    </source>
</evidence>
<reference evidence="1 2" key="1">
    <citation type="submission" date="2021-03" db="EMBL/GenBank/DDBJ databases">
        <title>Genomic Encyclopedia of Type Strains, Phase IV (KMG-IV): sequencing the most valuable type-strain genomes for metagenomic binning, comparative biology and taxonomic classification.</title>
        <authorList>
            <person name="Goeker M."/>
        </authorList>
    </citation>
    <scope>NUCLEOTIDE SEQUENCE [LARGE SCALE GENOMIC DNA]</scope>
    <source>
        <strain evidence="1 2">DSM 21600</strain>
    </source>
</reference>
<dbReference type="Proteomes" id="UP000759443">
    <property type="component" value="Unassembled WGS sequence"/>
</dbReference>
<comment type="caution">
    <text evidence="1">The sequence shown here is derived from an EMBL/GenBank/DDBJ whole genome shotgun (WGS) entry which is preliminary data.</text>
</comment>
<gene>
    <name evidence="1" type="ORF">J2Z17_004852</name>
</gene>
<sequence>MRSEPHGTLLTVSIWYEPKTACIKIASPDTDWLITTVNDNPESERGHPNLFGKLARYLREKDKPAPPCTDYERRHGLDTE</sequence>